<dbReference type="PROSITE" id="PS51186">
    <property type="entry name" value="GNAT"/>
    <property type="match status" value="1"/>
</dbReference>
<proteinExistence type="predicted"/>
<sequence length="186" mass="20778">MDLTHPITPPPEAWLDGRRVRLRALEPEDLEALYGWENDPATWEQGCTLAPYSRYALREYIASASTSDLYAMRQLRLMIIDKSADRAIGTVDLYDFDPHHQRAGLGVLIDASCRGRGFGREAIGLVSAYAFRFLHLHLLYAHVSTRNTPSLRLFAAAGFQSCGTLPGWVRTAEGFDDVVVMVCTCD</sequence>
<protein>
    <recommendedName>
        <fullName evidence="1">N-acetyltransferase domain-containing protein</fullName>
    </recommendedName>
</protein>
<dbReference type="InterPro" id="IPR016181">
    <property type="entry name" value="Acyl_CoA_acyltransferase"/>
</dbReference>
<dbReference type="InterPro" id="IPR000182">
    <property type="entry name" value="GNAT_dom"/>
</dbReference>
<dbReference type="Proteomes" id="UP000018872">
    <property type="component" value="Unassembled WGS sequence"/>
</dbReference>
<dbReference type="PANTHER" id="PTHR43415">
    <property type="entry name" value="SPERMIDINE N(1)-ACETYLTRANSFERASE"/>
    <property type="match status" value="1"/>
</dbReference>
<dbReference type="AlphaFoldDB" id="W2CAP3"/>
<reference evidence="2 3" key="1">
    <citation type="submission" date="2013-11" db="EMBL/GenBank/DDBJ databases">
        <title>Single cell genomics of uncultured Tannerella BU063 (oral taxon 286).</title>
        <authorList>
            <person name="Beall C.J."/>
            <person name="Campbell A.G."/>
            <person name="Griffen A.L."/>
            <person name="Podar M."/>
            <person name="Leys E.J."/>
        </authorList>
    </citation>
    <scope>NUCLEOTIDE SEQUENCE [LARGE SCALE GENOMIC DNA]</scope>
    <source>
        <strain evidence="2">Cell 5</strain>
    </source>
</reference>
<dbReference type="SUPFAM" id="SSF55729">
    <property type="entry name" value="Acyl-CoA N-acyltransferases (Nat)"/>
    <property type="match status" value="1"/>
</dbReference>
<dbReference type="PANTHER" id="PTHR43415:SF3">
    <property type="entry name" value="GNAT-FAMILY ACETYLTRANSFERASE"/>
    <property type="match status" value="1"/>
</dbReference>
<evidence type="ECO:0000313" key="3">
    <source>
        <dbReference type="Proteomes" id="UP000018872"/>
    </source>
</evidence>
<dbReference type="Pfam" id="PF13302">
    <property type="entry name" value="Acetyltransf_3"/>
    <property type="match status" value="1"/>
</dbReference>
<gene>
    <name evidence="2" type="ORF">T229_10150</name>
</gene>
<dbReference type="EMBL" id="AYYC01000682">
    <property type="protein sequence ID" value="ETK04195.1"/>
    <property type="molecule type" value="Genomic_DNA"/>
</dbReference>
<accession>W2CAP3</accession>
<feature type="domain" description="N-acetyltransferase" evidence="1">
    <location>
        <begin position="20"/>
        <end position="186"/>
    </location>
</feature>
<name>W2CAP3_9BACT</name>
<dbReference type="GO" id="GO:0016747">
    <property type="term" value="F:acyltransferase activity, transferring groups other than amino-acyl groups"/>
    <property type="evidence" value="ECO:0007669"/>
    <property type="project" value="InterPro"/>
</dbReference>
<organism evidence="2 3">
    <name type="scientific">Tannerella sp. oral taxon BU063 isolate Cell 5</name>
    <dbReference type="NCBI Taxonomy" id="1410950"/>
    <lineage>
        <taxon>Bacteria</taxon>
        <taxon>Pseudomonadati</taxon>
        <taxon>Bacteroidota</taxon>
        <taxon>Bacteroidia</taxon>
        <taxon>Bacteroidales</taxon>
        <taxon>Tannerellaceae</taxon>
        <taxon>Tannerella</taxon>
    </lineage>
</organism>
<dbReference type="Gene3D" id="3.40.630.30">
    <property type="match status" value="1"/>
</dbReference>
<comment type="caution">
    <text evidence="2">The sequence shown here is derived from an EMBL/GenBank/DDBJ whole genome shotgun (WGS) entry which is preliminary data.</text>
</comment>
<evidence type="ECO:0000313" key="2">
    <source>
        <dbReference type="EMBL" id="ETK04195.1"/>
    </source>
</evidence>
<evidence type="ECO:0000259" key="1">
    <source>
        <dbReference type="PROSITE" id="PS51186"/>
    </source>
</evidence>
<dbReference type="PATRIC" id="fig|1410950.3.peg.1471"/>